<accession>A0A935UFX8</accession>
<dbReference type="PANTHER" id="PTHR30443:SF0">
    <property type="entry name" value="PHOSPHOETHANOLAMINE TRANSFERASE EPTA"/>
    <property type="match status" value="1"/>
</dbReference>
<dbReference type="SUPFAM" id="SSF53649">
    <property type="entry name" value="Alkaline phosphatase-like"/>
    <property type="match status" value="1"/>
</dbReference>
<evidence type="ECO:0000256" key="3">
    <source>
        <dbReference type="ARBA" id="ARBA00022519"/>
    </source>
</evidence>
<keyword evidence="4 11" id="KW-0808">Transferase</keyword>
<protein>
    <submittedName>
        <fullName evidence="11">Phosphoethanolamine--lipid A transferase</fullName>
    </submittedName>
</protein>
<feature type="transmembrane region" description="Helical" evidence="8">
    <location>
        <begin position="64"/>
        <end position="87"/>
    </location>
</feature>
<dbReference type="CDD" id="cd16017">
    <property type="entry name" value="LptA"/>
    <property type="match status" value="1"/>
</dbReference>
<gene>
    <name evidence="11" type="ORF">IPJ27_03315</name>
</gene>
<feature type="transmembrane region" description="Helical" evidence="8">
    <location>
        <begin position="170"/>
        <end position="191"/>
    </location>
</feature>
<organism evidence="11 12">
    <name type="scientific">Candidatus Accumulibacter proximus</name>
    <dbReference type="NCBI Taxonomy" id="2954385"/>
    <lineage>
        <taxon>Bacteria</taxon>
        <taxon>Pseudomonadati</taxon>
        <taxon>Pseudomonadota</taxon>
        <taxon>Betaproteobacteria</taxon>
        <taxon>Candidatus Accumulibacter</taxon>
    </lineage>
</organism>
<evidence type="ECO:0000256" key="8">
    <source>
        <dbReference type="SAM" id="Phobius"/>
    </source>
</evidence>
<evidence type="ECO:0000313" key="11">
    <source>
        <dbReference type="EMBL" id="MBK7673853.1"/>
    </source>
</evidence>
<keyword evidence="2" id="KW-1003">Cell membrane</keyword>
<dbReference type="GO" id="GO:0005886">
    <property type="term" value="C:plasma membrane"/>
    <property type="evidence" value="ECO:0007669"/>
    <property type="project" value="UniProtKB-SubCell"/>
</dbReference>
<evidence type="ECO:0000256" key="6">
    <source>
        <dbReference type="ARBA" id="ARBA00022989"/>
    </source>
</evidence>
<feature type="domain" description="Phosphoethanolamine transferase N-terminal" evidence="10">
    <location>
        <begin position="74"/>
        <end position="222"/>
    </location>
</feature>
<evidence type="ECO:0000259" key="10">
    <source>
        <dbReference type="Pfam" id="PF08019"/>
    </source>
</evidence>
<dbReference type="EMBL" id="JADJMH010000001">
    <property type="protein sequence ID" value="MBK7673853.1"/>
    <property type="molecule type" value="Genomic_DNA"/>
</dbReference>
<evidence type="ECO:0000256" key="5">
    <source>
        <dbReference type="ARBA" id="ARBA00022692"/>
    </source>
</evidence>
<sequence length="565" mass="61470">MITPLSVSYLLPGSDASTCRERFTVPATVEQLLLVASVFWVLTANRAFFGAALKERALSDVQTWSFVLALGVLLVAVHFFLLALVANRWTVKPLLTLLIVTTAIASHFMQAYGVYLDPSMLRNAIRTDVAEARELLSWGLLPQLLVYAVLPLMLLWRVEIVQRPRLRATGIRLGLLLLAAAAAAAALMVVFKPFSSLMRNHKEVRYLITPANYLWSLASVTAADARGAAAPRRAIGLDATPGPGWATRRKPMVVVLVVGETARAANWGLNGYARQTTPELAQLPVINFAQVTSCGTNTEVSVPCMFAPVGRRDYDEARISGSESLLHVLAHAGVGVHWRDNQSGCKGVCEGLANDSVASLNPPGLCVGGHCFDAGLLHGLDERLAGASGTQLLVLHELGNHGPSYYRRYPPAFSRFQPACEDDDLNRCSREQIVNAFDNALLYTDHILATLIAKLQAQADKVDSAVVYVSDHGESLGENNLFLHGMPYAIAPAEQKSVPMLMWFSEGFRQTGAIDVDCVQRRAAKPASHDHLFHTLLALLDVRTTLYEQDWDLLSSCRGGAVAVL</sequence>
<evidence type="ECO:0000256" key="7">
    <source>
        <dbReference type="ARBA" id="ARBA00023136"/>
    </source>
</evidence>
<evidence type="ECO:0000313" key="12">
    <source>
        <dbReference type="Proteomes" id="UP000697998"/>
    </source>
</evidence>
<feature type="transmembrane region" description="Helical" evidence="8">
    <location>
        <begin position="135"/>
        <end position="158"/>
    </location>
</feature>
<feature type="transmembrane region" description="Helical" evidence="8">
    <location>
        <begin position="32"/>
        <end position="52"/>
    </location>
</feature>
<dbReference type="InterPro" id="IPR000917">
    <property type="entry name" value="Sulfatase_N"/>
</dbReference>
<evidence type="ECO:0000256" key="4">
    <source>
        <dbReference type="ARBA" id="ARBA00022679"/>
    </source>
</evidence>
<comment type="subcellular location">
    <subcellularLocation>
        <location evidence="1">Cell inner membrane</location>
        <topology evidence="1">Multi-pass membrane protein</topology>
    </subcellularLocation>
</comment>
<dbReference type="Pfam" id="PF08019">
    <property type="entry name" value="EptA_B_N"/>
    <property type="match status" value="1"/>
</dbReference>
<comment type="caution">
    <text evidence="11">The sequence shown here is derived from an EMBL/GenBank/DDBJ whole genome shotgun (WGS) entry which is preliminary data.</text>
</comment>
<dbReference type="PANTHER" id="PTHR30443">
    <property type="entry name" value="INNER MEMBRANE PROTEIN"/>
    <property type="match status" value="1"/>
</dbReference>
<dbReference type="InterPro" id="IPR058130">
    <property type="entry name" value="PEA_transf_C"/>
</dbReference>
<keyword evidence="6 8" id="KW-1133">Transmembrane helix</keyword>
<dbReference type="GO" id="GO:0016776">
    <property type="term" value="F:phosphotransferase activity, phosphate group as acceptor"/>
    <property type="evidence" value="ECO:0007669"/>
    <property type="project" value="TreeGrafter"/>
</dbReference>
<feature type="domain" description="Sulfatase N-terminal" evidence="9">
    <location>
        <begin position="254"/>
        <end position="542"/>
    </location>
</feature>
<evidence type="ECO:0000256" key="2">
    <source>
        <dbReference type="ARBA" id="ARBA00022475"/>
    </source>
</evidence>
<dbReference type="Gene3D" id="3.40.720.10">
    <property type="entry name" value="Alkaline Phosphatase, subunit A"/>
    <property type="match status" value="1"/>
</dbReference>
<keyword evidence="7 8" id="KW-0472">Membrane</keyword>
<evidence type="ECO:0000259" key="9">
    <source>
        <dbReference type="Pfam" id="PF00884"/>
    </source>
</evidence>
<keyword evidence="5 8" id="KW-0812">Transmembrane</keyword>
<keyword evidence="3" id="KW-0997">Cell inner membrane</keyword>
<dbReference type="InterPro" id="IPR012549">
    <property type="entry name" value="EptA-like_N"/>
</dbReference>
<dbReference type="AlphaFoldDB" id="A0A935UFX8"/>
<name>A0A935UFX8_9PROT</name>
<dbReference type="GO" id="GO:0009244">
    <property type="term" value="P:lipopolysaccharide core region biosynthetic process"/>
    <property type="evidence" value="ECO:0007669"/>
    <property type="project" value="TreeGrafter"/>
</dbReference>
<dbReference type="InterPro" id="IPR017850">
    <property type="entry name" value="Alkaline_phosphatase_core_sf"/>
</dbReference>
<proteinExistence type="predicted"/>
<feature type="transmembrane region" description="Helical" evidence="8">
    <location>
        <begin position="94"/>
        <end position="115"/>
    </location>
</feature>
<evidence type="ECO:0000256" key="1">
    <source>
        <dbReference type="ARBA" id="ARBA00004429"/>
    </source>
</evidence>
<dbReference type="NCBIfam" id="NF028537">
    <property type="entry name" value="P_eth_NH2_trans"/>
    <property type="match status" value="1"/>
</dbReference>
<reference evidence="11 12" key="1">
    <citation type="submission" date="2020-10" db="EMBL/GenBank/DDBJ databases">
        <title>Connecting structure to function with the recovery of over 1000 high-quality activated sludge metagenome-assembled genomes encoding full-length rRNA genes using long-read sequencing.</title>
        <authorList>
            <person name="Singleton C.M."/>
            <person name="Petriglieri F."/>
            <person name="Kristensen J.M."/>
            <person name="Kirkegaard R.H."/>
            <person name="Michaelsen T.Y."/>
            <person name="Andersen M.H."/>
            <person name="Karst S.M."/>
            <person name="Dueholm M.S."/>
            <person name="Nielsen P.H."/>
            <person name="Albertsen M."/>
        </authorList>
    </citation>
    <scope>NUCLEOTIDE SEQUENCE [LARGE SCALE GENOMIC DNA]</scope>
    <source>
        <strain evidence="11">EsbW_18-Q3-R4-48_BATAC.285</strain>
    </source>
</reference>
<dbReference type="InterPro" id="IPR040423">
    <property type="entry name" value="PEA_transferase"/>
</dbReference>
<dbReference type="Pfam" id="PF00884">
    <property type="entry name" value="Sulfatase"/>
    <property type="match status" value="1"/>
</dbReference>
<dbReference type="Proteomes" id="UP000697998">
    <property type="component" value="Unassembled WGS sequence"/>
</dbReference>